<evidence type="ECO:0000256" key="8">
    <source>
        <dbReference type="ARBA" id="ARBA00030400"/>
    </source>
</evidence>
<evidence type="ECO:0000256" key="4">
    <source>
        <dbReference type="ARBA" id="ARBA00011935"/>
    </source>
</evidence>
<keyword evidence="5" id="KW-0489">Methyltransferase</keyword>
<comment type="catalytic activity">
    <reaction evidence="9">
        <text>L-arginyl-[protein] + 2 S-adenosyl-L-methionine = N(omega),N(omega)'-dimethyl-L-arginyl-[protein] + 2 S-adenosyl-L-homocysteine + 2 H(+)</text>
        <dbReference type="Rhea" id="RHEA:48108"/>
        <dbReference type="Rhea" id="RHEA-COMP:10532"/>
        <dbReference type="Rhea" id="RHEA-COMP:11992"/>
        <dbReference type="ChEBI" id="CHEBI:15378"/>
        <dbReference type="ChEBI" id="CHEBI:29965"/>
        <dbReference type="ChEBI" id="CHEBI:57856"/>
        <dbReference type="ChEBI" id="CHEBI:59789"/>
        <dbReference type="ChEBI" id="CHEBI:88221"/>
        <dbReference type="EC" id="2.1.1.320"/>
    </reaction>
</comment>
<dbReference type="EMBL" id="JBBCAQ010000004">
    <property type="protein sequence ID" value="KAK7604039.1"/>
    <property type="molecule type" value="Genomic_DNA"/>
</dbReference>
<dbReference type="CDD" id="cd01671">
    <property type="entry name" value="CARD"/>
    <property type="match status" value="1"/>
</dbReference>
<comment type="similarity">
    <text evidence="2">Belongs to the NDUFAF7 family.</text>
</comment>
<dbReference type="PROSITE" id="PS50208">
    <property type="entry name" value="CASPASE_P20"/>
    <property type="match status" value="1"/>
</dbReference>
<comment type="subcellular location">
    <subcellularLocation>
        <location evidence="1">Mitochondrion</location>
    </subcellularLocation>
</comment>
<dbReference type="PROSITE" id="PS50209">
    <property type="entry name" value="CARD"/>
    <property type="match status" value="1"/>
</dbReference>
<evidence type="ECO:0000256" key="6">
    <source>
        <dbReference type="ARBA" id="ARBA00022679"/>
    </source>
</evidence>
<dbReference type="GO" id="GO:0032981">
    <property type="term" value="P:mitochondrial respiratory chain complex I assembly"/>
    <property type="evidence" value="ECO:0007669"/>
    <property type="project" value="TreeGrafter"/>
</dbReference>
<proteinExistence type="inferred from homology"/>
<dbReference type="Gene3D" id="3.40.50.12710">
    <property type="match status" value="1"/>
</dbReference>
<keyword evidence="6" id="KW-0808">Transferase</keyword>
<evidence type="ECO:0000313" key="15">
    <source>
        <dbReference type="EMBL" id="KAK7604039.1"/>
    </source>
</evidence>
<accession>A0AAN9YAA5</accession>
<dbReference type="SMART" id="SM00115">
    <property type="entry name" value="CASc"/>
    <property type="match status" value="1"/>
</dbReference>
<evidence type="ECO:0000256" key="5">
    <source>
        <dbReference type="ARBA" id="ARBA00022603"/>
    </source>
</evidence>
<dbReference type="Gene3D" id="1.10.533.10">
    <property type="entry name" value="Death Domain, Fas"/>
    <property type="match status" value="1"/>
</dbReference>
<evidence type="ECO:0000259" key="13">
    <source>
        <dbReference type="PROSITE" id="PS50208"/>
    </source>
</evidence>
<dbReference type="GO" id="GO:0032259">
    <property type="term" value="P:methylation"/>
    <property type="evidence" value="ECO:0007669"/>
    <property type="project" value="UniProtKB-KW"/>
</dbReference>
<dbReference type="AlphaFoldDB" id="A0AAN9YAA5"/>
<evidence type="ECO:0000256" key="10">
    <source>
        <dbReference type="RuleBase" id="RU003971"/>
    </source>
</evidence>
<dbReference type="GO" id="GO:0004197">
    <property type="term" value="F:cysteine-type endopeptidase activity"/>
    <property type="evidence" value="ECO:0007669"/>
    <property type="project" value="InterPro"/>
</dbReference>
<evidence type="ECO:0000259" key="12">
    <source>
        <dbReference type="PROSITE" id="PS50207"/>
    </source>
</evidence>
<evidence type="ECO:0000256" key="1">
    <source>
        <dbReference type="ARBA" id="ARBA00004173"/>
    </source>
</evidence>
<evidence type="ECO:0000256" key="3">
    <source>
        <dbReference type="ARBA" id="ARBA00010134"/>
    </source>
</evidence>
<dbReference type="SUPFAM" id="SSF52129">
    <property type="entry name" value="Caspase-like"/>
    <property type="match status" value="1"/>
</dbReference>
<dbReference type="InterPro" id="IPR001309">
    <property type="entry name" value="Pept_C14_p20"/>
</dbReference>
<evidence type="ECO:0000256" key="9">
    <source>
        <dbReference type="ARBA" id="ARBA00048612"/>
    </source>
</evidence>
<dbReference type="GO" id="GO:0006508">
    <property type="term" value="P:proteolysis"/>
    <property type="evidence" value="ECO:0007669"/>
    <property type="project" value="InterPro"/>
</dbReference>
<feature type="domain" description="Caspase family p20" evidence="13">
    <location>
        <begin position="172"/>
        <end position="305"/>
    </location>
</feature>
<dbReference type="PRINTS" id="PR00376">
    <property type="entry name" value="IL1BCENZYME"/>
</dbReference>
<comment type="similarity">
    <text evidence="3 10">Belongs to the peptidase C14A family.</text>
</comment>
<dbReference type="SUPFAM" id="SSF53335">
    <property type="entry name" value="S-adenosyl-L-methionine-dependent methyltransferases"/>
    <property type="match status" value="1"/>
</dbReference>
<dbReference type="Pfam" id="PF02636">
    <property type="entry name" value="Methyltransf_28"/>
    <property type="match status" value="1"/>
</dbReference>
<protein>
    <recommendedName>
        <fullName evidence="4">type II protein arginine methyltransferase</fullName>
        <ecNumber evidence="4">2.1.1.320</ecNumber>
    </recommendedName>
    <alternativeName>
        <fullName evidence="8">Protein midA homolog</fullName>
    </alternativeName>
</protein>
<dbReference type="Pfam" id="PF00656">
    <property type="entry name" value="Peptidase_C14"/>
    <property type="match status" value="1"/>
</dbReference>
<dbReference type="InterPro" id="IPR003788">
    <property type="entry name" value="NDUFAF7"/>
</dbReference>
<dbReference type="InterPro" id="IPR002138">
    <property type="entry name" value="Pept_C14_p10"/>
</dbReference>
<dbReference type="InterPro" id="IPR011029">
    <property type="entry name" value="DEATH-like_dom_sf"/>
</dbReference>
<feature type="transmembrane region" description="Helical" evidence="11">
    <location>
        <begin position="35"/>
        <end position="57"/>
    </location>
</feature>
<dbReference type="PROSITE" id="PS50207">
    <property type="entry name" value="CASPASE_P10"/>
    <property type="match status" value="1"/>
</dbReference>
<evidence type="ECO:0000256" key="7">
    <source>
        <dbReference type="ARBA" id="ARBA00023128"/>
    </source>
</evidence>
<dbReference type="GO" id="GO:0005739">
    <property type="term" value="C:mitochondrion"/>
    <property type="evidence" value="ECO:0007669"/>
    <property type="project" value="UniProtKB-SubCell"/>
</dbReference>
<evidence type="ECO:0000259" key="14">
    <source>
        <dbReference type="PROSITE" id="PS50209"/>
    </source>
</evidence>
<dbReference type="PANTHER" id="PTHR12049">
    <property type="entry name" value="PROTEIN ARGININE METHYLTRANSFERASE NDUFAF7, MITOCHONDRIAL"/>
    <property type="match status" value="1"/>
</dbReference>
<feature type="domain" description="Caspase family p10" evidence="12">
    <location>
        <begin position="340"/>
        <end position="391"/>
    </location>
</feature>
<dbReference type="InterPro" id="IPR015917">
    <property type="entry name" value="Pept_C14A"/>
</dbReference>
<organism evidence="15 16">
    <name type="scientific">Parthenolecanium corni</name>
    <dbReference type="NCBI Taxonomy" id="536013"/>
    <lineage>
        <taxon>Eukaryota</taxon>
        <taxon>Metazoa</taxon>
        <taxon>Ecdysozoa</taxon>
        <taxon>Arthropoda</taxon>
        <taxon>Hexapoda</taxon>
        <taxon>Insecta</taxon>
        <taxon>Pterygota</taxon>
        <taxon>Neoptera</taxon>
        <taxon>Paraneoptera</taxon>
        <taxon>Hemiptera</taxon>
        <taxon>Sternorrhyncha</taxon>
        <taxon>Coccoidea</taxon>
        <taxon>Coccidae</taxon>
        <taxon>Parthenolecanium</taxon>
    </lineage>
</organism>
<reference evidence="15 16" key="1">
    <citation type="submission" date="2024-03" db="EMBL/GenBank/DDBJ databases">
        <title>Adaptation during the transition from Ophiocordyceps entomopathogen to insect associate is accompanied by gene loss and intensified selection.</title>
        <authorList>
            <person name="Ward C.M."/>
            <person name="Onetto C.A."/>
            <person name="Borneman A.R."/>
        </authorList>
    </citation>
    <scope>NUCLEOTIDE SEQUENCE [LARGE SCALE GENOMIC DNA]</scope>
    <source>
        <strain evidence="15">AWRI1</strain>
        <tissue evidence="15">Single Adult Female</tissue>
    </source>
</reference>
<dbReference type="EC" id="2.1.1.320" evidence="4"/>
<evidence type="ECO:0000313" key="16">
    <source>
        <dbReference type="Proteomes" id="UP001367676"/>
    </source>
</evidence>
<evidence type="ECO:0000256" key="2">
    <source>
        <dbReference type="ARBA" id="ARBA00005891"/>
    </source>
</evidence>
<dbReference type="InterPro" id="IPR029030">
    <property type="entry name" value="Caspase-like_dom_sf"/>
</dbReference>
<feature type="domain" description="CARD" evidence="14">
    <location>
        <begin position="1"/>
        <end position="112"/>
    </location>
</feature>
<keyword evidence="11" id="KW-1133">Transmembrane helix</keyword>
<keyword evidence="11" id="KW-0812">Transmembrane</keyword>
<dbReference type="InterPro" id="IPR011600">
    <property type="entry name" value="Pept_C14_caspase"/>
</dbReference>
<dbReference type="InterPro" id="IPR038375">
    <property type="entry name" value="NDUFAF7_sf"/>
</dbReference>
<gene>
    <name evidence="15" type="ORF">V9T40_004312</name>
</gene>
<evidence type="ECO:0000256" key="11">
    <source>
        <dbReference type="SAM" id="Phobius"/>
    </source>
</evidence>
<dbReference type="Gene3D" id="3.40.50.1460">
    <property type="match status" value="1"/>
</dbReference>
<name>A0AAN9YAA5_9HEMI</name>
<keyword evidence="7" id="KW-0496">Mitochondrion</keyword>
<keyword evidence="16" id="KW-1185">Reference proteome</keyword>
<dbReference type="Proteomes" id="UP001367676">
    <property type="component" value="Unassembled WGS sequence"/>
</dbReference>
<dbReference type="InterPro" id="IPR001315">
    <property type="entry name" value="CARD"/>
</dbReference>
<dbReference type="PANTHER" id="PTHR12049:SF7">
    <property type="entry name" value="PROTEIN ARGININE METHYLTRANSFERASE NDUFAF7, MITOCHONDRIAL"/>
    <property type="match status" value="1"/>
</dbReference>
<dbReference type="GO" id="GO:0035243">
    <property type="term" value="F:protein-arginine omega-N symmetric methyltransferase activity"/>
    <property type="evidence" value="ECO:0007669"/>
    <property type="project" value="UniProtKB-EC"/>
</dbReference>
<comment type="caution">
    <text evidence="15">The sequence shown here is derived from an EMBL/GenBank/DDBJ whole genome shotgun (WGS) entry which is preliminary data.</text>
</comment>
<keyword evidence="11" id="KW-0472">Membrane</keyword>
<sequence>MDKKHVAIIQTNFEELVDVTHQVDDIIRILEERKVLNSTMVKFLMVTILLNFFLSVVNRPNYHFLQLSMEHRKKLRHFYEMIQGRGPGAFKSLLQVLRETENFRAENLLTKDNLTIHASILEPILQPVNVPQDVFDGVLDSDLEVKVHPQNKLMDIDEENQPSGTYKMRSKPRGHALIININKTLNQTDRIGSEVDERKLNKLFKDLGYKVVSRSNLNLKEMQTTIAEFSSDPALANIDSTVVFIMSHGQQLKPGERSVDLITSDGKNLNTKYIVDQFFSKDSKFTKVDERKPKLFFFQACRVEDGPNRNCSINRRWNHEVEIDSVLISNGHCPGRKYEDTFQIFSTIEGYPSMRDRKNGAWFVDKFCEIVAENAWQYDLDTMLGLVDEKIRNLSSVAYGYQTMEVLKQDMISTKTYQISHLCYTGSRIVARKASNGSIDQPEHLKRFILQKIRATGAITVAQFMKEVLINPACGYYTTREMFGRTGDFVTSPEISQMFGEMIAVWFVNEWAKVGSPKPFNLIELGPGRASMMADMLRTFDQLNLQSLVNVHFVEISDSLSKIQAEKLCVNVHYQDSKSNFYMNGETKSGVKVFWYKTLQDVDMTRFSLLVAHEFFDALPVHKFQKTSRGWREVMIDIDYNDTSGEKLKYVLSPGPTVMSMALISETETRDHLEVSPESTLIMEYLADKLERYGGIALVIDYGHNGDKTDTFRAYRNHQQCDPLTNIGSTDLTADVDFAALQKAVGNKLITFGPVTQRQFLQQMQMEVRLKMLLENCKDDKQKELLKSNVKMLTDEDKMGCAFHFVAYFPAVLEKLLQRFPSIGFLTK</sequence>
<dbReference type="InterPro" id="IPR029063">
    <property type="entry name" value="SAM-dependent_MTases_sf"/>
</dbReference>
<dbReference type="GO" id="GO:0042981">
    <property type="term" value="P:regulation of apoptotic process"/>
    <property type="evidence" value="ECO:0007669"/>
    <property type="project" value="InterPro"/>
</dbReference>